<organism evidence="1 2">
    <name type="scientific">Sciurus vulgaris</name>
    <name type="common">Eurasian red squirrel</name>
    <dbReference type="NCBI Taxonomy" id="55149"/>
    <lineage>
        <taxon>Eukaryota</taxon>
        <taxon>Metazoa</taxon>
        <taxon>Chordata</taxon>
        <taxon>Craniata</taxon>
        <taxon>Vertebrata</taxon>
        <taxon>Euteleostomi</taxon>
        <taxon>Mammalia</taxon>
        <taxon>Eutheria</taxon>
        <taxon>Euarchontoglires</taxon>
        <taxon>Glires</taxon>
        <taxon>Rodentia</taxon>
        <taxon>Sciuromorpha</taxon>
        <taxon>Sciuridae</taxon>
        <taxon>Sciurinae</taxon>
        <taxon>Sciurini</taxon>
        <taxon>Sciurus</taxon>
    </lineage>
</organism>
<dbReference type="OrthoDB" id="9942608at2759"/>
<dbReference type="Proteomes" id="UP000694564">
    <property type="component" value="Chromosome 11"/>
</dbReference>
<dbReference type="PANTHER" id="PTHR16461:SF5">
    <property type="entry name" value="TOLL-INTERACTING PROTEIN"/>
    <property type="match status" value="1"/>
</dbReference>
<proteinExistence type="predicted"/>
<gene>
    <name evidence="1" type="primary">TOLLIP</name>
</gene>
<evidence type="ECO:0000313" key="2">
    <source>
        <dbReference type="Proteomes" id="UP000694564"/>
    </source>
</evidence>
<name>A0A8D2D524_SCIVU</name>
<reference evidence="1" key="1">
    <citation type="submission" date="2025-08" db="UniProtKB">
        <authorList>
            <consortium name="Ensembl"/>
        </authorList>
    </citation>
    <scope>IDENTIFICATION</scope>
</reference>
<dbReference type="GO" id="GO:0031624">
    <property type="term" value="F:ubiquitin conjugating enzyme binding"/>
    <property type="evidence" value="ECO:0007669"/>
    <property type="project" value="TreeGrafter"/>
</dbReference>
<dbReference type="GO" id="GO:0006511">
    <property type="term" value="P:ubiquitin-dependent protein catabolic process"/>
    <property type="evidence" value="ECO:0007669"/>
    <property type="project" value="TreeGrafter"/>
</dbReference>
<protein>
    <submittedName>
        <fullName evidence="1">Toll interacting protein</fullName>
    </submittedName>
</protein>
<dbReference type="PANTHER" id="PTHR16461">
    <property type="entry name" value="TOLL-INTERACTING PROTEIN"/>
    <property type="match status" value="1"/>
</dbReference>
<reference evidence="1" key="2">
    <citation type="submission" date="2025-09" db="UniProtKB">
        <authorList>
            <consortium name="Ensembl"/>
        </authorList>
    </citation>
    <scope>IDENTIFICATION</scope>
</reference>
<dbReference type="Ensembl" id="ENSSVLT00005021484.1">
    <property type="protein sequence ID" value="ENSSVLP00005019283.1"/>
    <property type="gene ID" value="ENSSVLG00005015387.1"/>
</dbReference>
<sequence>MATTVSTQRGPVYIGELPQDFLRITPTQQQQQVQLDAQAAQQLQYGGAVGTVGRLSITVVQECPLSVALAWCLWPCLRQL</sequence>
<dbReference type="GO" id="GO:0043130">
    <property type="term" value="F:ubiquitin binding"/>
    <property type="evidence" value="ECO:0007669"/>
    <property type="project" value="TreeGrafter"/>
</dbReference>
<accession>A0A8D2D524</accession>
<dbReference type="GeneTree" id="ENSGT00390000013104"/>
<dbReference type="AlphaFoldDB" id="A0A8D2D524"/>
<keyword evidence="2" id="KW-1185">Reference proteome</keyword>
<evidence type="ECO:0000313" key="1">
    <source>
        <dbReference type="Ensembl" id="ENSSVLP00005019283.1"/>
    </source>
</evidence>
<dbReference type="GO" id="GO:0005737">
    <property type="term" value="C:cytoplasm"/>
    <property type="evidence" value="ECO:0007669"/>
    <property type="project" value="TreeGrafter"/>
</dbReference>